<evidence type="ECO:0000313" key="7">
    <source>
        <dbReference type="Proteomes" id="UP000656813"/>
    </source>
</evidence>
<dbReference type="GO" id="GO:0004386">
    <property type="term" value="F:helicase activity"/>
    <property type="evidence" value="ECO:0007669"/>
    <property type="project" value="UniProtKB-KW"/>
</dbReference>
<evidence type="ECO:0000313" key="6">
    <source>
        <dbReference type="EMBL" id="GGH81266.1"/>
    </source>
</evidence>
<evidence type="ECO:0000259" key="4">
    <source>
        <dbReference type="PROSITE" id="PS51192"/>
    </source>
</evidence>
<keyword evidence="6" id="KW-0547">Nucleotide-binding</keyword>
<feature type="domain" description="Helicase ATP-binding" evidence="4">
    <location>
        <begin position="618"/>
        <end position="781"/>
    </location>
</feature>
<gene>
    <name evidence="6" type="ORF">GCM10007096_18910</name>
</gene>
<name>A0A8J2ZWD5_9BACL</name>
<reference evidence="6" key="2">
    <citation type="submission" date="2020-09" db="EMBL/GenBank/DDBJ databases">
        <authorList>
            <person name="Sun Q."/>
            <person name="Zhou Y."/>
        </authorList>
    </citation>
    <scope>NUCLEOTIDE SEQUENCE</scope>
    <source>
        <strain evidence="6">CGMCC 1.12777</strain>
    </source>
</reference>
<dbReference type="PANTHER" id="PTHR10799">
    <property type="entry name" value="SNF2/RAD54 HELICASE FAMILY"/>
    <property type="match status" value="1"/>
</dbReference>
<dbReference type="SMART" id="SM00490">
    <property type="entry name" value="HELICc"/>
    <property type="match status" value="1"/>
</dbReference>
<dbReference type="RefSeq" id="WP_188497157.1">
    <property type="nucleotide sequence ID" value="NZ_BMFV01000012.1"/>
</dbReference>
<comment type="caution">
    <text evidence="6">The sequence shown here is derived from an EMBL/GenBank/DDBJ whole genome shotgun (WGS) entry which is preliminary data.</text>
</comment>
<dbReference type="CDD" id="cd18793">
    <property type="entry name" value="SF2_C_SNF"/>
    <property type="match status" value="1"/>
</dbReference>
<dbReference type="PROSITE" id="PS50966">
    <property type="entry name" value="ZF_SWIM"/>
    <property type="match status" value="1"/>
</dbReference>
<keyword evidence="2" id="KW-0479">Metal-binding</keyword>
<dbReference type="InterPro" id="IPR049730">
    <property type="entry name" value="SNF2/RAD54-like_C"/>
</dbReference>
<dbReference type="Pfam" id="PF08455">
    <property type="entry name" value="SNF2_assoc"/>
    <property type="match status" value="1"/>
</dbReference>
<dbReference type="GO" id="GO:0008270">
    <property type="term" value="F:zinc ion binding"/>
    <property type="evidence" value="ECO:0007669"/>
    <property type="project" value="UniProtKB-KW"/>
</dbReference>
<dbReference type="GO" id="GO:0016787">
    <property type="term" value="F:hydrolase activity"/>
    <property type="evidence" value="ECO:0007669"/>
    <property type="project" value="UniProtKB-KW"/>
</dbReference>
<sequence>MNRNISQTMIIDRCGNVSFKRGEDFYRSKKVTIEHYEPDYCEGVVKGMEAFHVTVKTEKDGKLQTTCTCPKLASFSKDCQHIAAVLIAISERQKQGTDGIQQHLTEGLRTLFTNRPIRSSGVQRHFEDREVLEVAFTLKTMTMGPKRTMFGIELNVGSIQIGQIRDFLKHVKEGLSYRLSDSLLYDQRYHCFEREVDAVFQRLIHIVYDEKLYVDHVPENFNKEMLLIPPSIWDRLLPLLMVTPFLKLEYDGQTSIGLQVARSNLPLTFDFSEADGEDYQLMVNGLPHVTVLTPYQTVLYKDKLFRVGAEESVRLAELKQMLEASGTEHIPIPKEQIGFFLEKAAPALKSLGEVNISKTITERLMRTPLIAKLYLDRVKNRLLAGLEFHYDHYVIHPLEDRELPLGSLVVRDVEREEEILQLMDDSAFTKTDGGYFMHNEELEYEFLMEKLPKLQKKVQVYATTAVRNRVTRGGFRPRIRVKVKKDRINWLAFKFEMEGIPEQQIRDILAALEEKRKYYRLPNGSLLSLEAKEYEEIRRFLYSPYIESKALADGLDLTVEQSLQLLDTVEVGDIFTLEKSFREFMDTLRHPGRLEFEVPTQLKSTLREYQNQGFQWMKTLAHYGFGGILADDMGLGKTLQAITFILSELKTIRNSKRAALIVCPSSLTYNWFSEIKKFVPEIKTQIIDGHKKERANTQQTLQNVDVMITSYPLLRADIKWYEQQAFHTAFFDEAQAFKNPITQTARAVKKIKADNRFALTGTPVENASEELWSIFHVVFPELFLGLKEYSQLTTKAIARRIRPFLLRRVKEEVLSELPEKMVAVESVELLPDQKRIYSAYLAKLREQTLKHLDKETIRKNRIKILAGLTRLRQICCHPGLFVEGYEGSSAKFEQLLEILEEARQSGKRVLIFSQFTKMLALIGRALVAKGHTYFYLDGQTPSEQRLNICDRFNAGERDLFLISLKAGGTGLNLTSADTVILYDTWWNPAVEAQAADRAHRIGQKKVVNVIKLIARGTIEEKMNELQEQKRHLIKEIIDSGDNASVVLSEEELREILMI</sequence>
<dbReference type="PROSITE" id="PS51192">
    <property type="entry name" value="HELICASE_ATP_BIND_1"/>
    <property type="match status" value="1"/>
</dbReference>
<organism evidence="6 7">
    <name type="scientific">Pullulanibacillus pueri</name>
    <dbReference type="NCBI Taxonomy" id="1437324"/>
    <lineage>
        <taxon>Bacteria</taxon>
        <taxon>Bacillati</taxon>
        <taxon>Bacillota</taxon>
        <taxon>Bacilli</taxon>
        <taxon>Bacillales</taxon>
        <taxon>Sporolactobacillaceae</taxon>
        <taxon>Pullulanibacillus</taxon>
    </lineage>
</organism>
<dbReference type="InterPro" id="IPR013663">
    <property type="entry name" value="Helicase_SWF/SNF/SWI_bac"/>
</dbReference>
<dbReference type="Proteomes" id="UP000656813">
    <property type="component" value="Unassembled WGS sequence"/>
</dbReference>
<dbReference type="FunFam" id="3.40.50.300:FF:000533">
    <property type="entry name" value="Helicase, Snf2 family"/>
    <property type="match status" value="1"/>
</dbReference>
<feature type="domain" description="Helicase C-terminal" evidence="5">
    <location>
        <begin position="891"/>
        <end position="1053"/>
    </location>
</feature>
<reference evidence="6" key="1">
    <citation type="journal article" date="2014" name="Int. J. Syst. Evol. Microbiol.">
        <title>Complete genome sequence of Corynebacterium casei LMG S-19264T (=DSM 44701T), isolated from a smear-ripened cheese.</title>
        <authorList>
            <consortium name="US DOE Joint Genome Institute (JGI-PGF)"/>
            <person name="Walter F."/>
            <person name="Albersmeier A."/>
            <person name="Kalinowski J."/>
            <person name="Ruckert C."/>
        </authorList>
    </citation>
    <scope>NUCLEOTIDE SEQUENCE</scope>
    <source>
        <strain evidence="6">CGMCC 1.12777</strain>
    </source>
</reference>
<accession>A0A8J2ZWD5</accession>
<keyword evidence="2" id="KW-0863">Zinc-finger</keyword>
<proteinExistence type="predicted"/>
<dbReference type="PROSITE" id="PS51194">
    <property type="entry name" value="HELICASE_CTER"/>
    <property type="match status" value="1"/>
</dbReference>
<feature type="domain" description="SWIM-type" evidence="3">
    <location>
        <begin position="51"/>
        <end position="90"/>
    </location>
</feature>
<dbReference type="InterPro" id="IPR014001">
    <property type="entry name" value="Helicase_ATP-bd"/>
</dbReference>
<keyword evidence="6" id="KW-0067">ATP-binding</keyword>
<evidence type="ECO:0000256" key="2">
    <source>
        <dbReference type="PROSITE-ProRule" id="PRU00325"/>
    </source>
</evidence>
<keyword evidence="2" id="KW-0862">Zinc</keyword>
<dbReference type="Gene3D" id="3.40.50.10810">
    <property type="entry name" value="Tandem AAA-ATPase domain"/>
    <property type="match status" value="1"/>
</dbReference>
<dbReference type="InterPro" id="IPR038718">
    <property type="entry name" value="SNF2-like_sf"/>
</dbReference>
<dbReference type="Pfam" id="PF00271">
    <property type="entry name" value="Helicase_C"/>
    <property type="match status" value="1"/>
</dbReference>
<protein>
    <submittedName>
        <fullName evidence="6">Helicase SNF</fullName>
    </submittedName>
</protein>
<evidence type="ECO:0000259" key="3">
    <source>
        <dbReference type="PROSITE" id="PS50966"/>
    </source>
</evidence>
<dbReference type="InterPro" id="IPR027417">
    <property type="entry name" value="P-loop_NTPase"/>
</dbReference>
<keyword evidence="7" id="KW-1185">Reference proteome</keyword>
<dbReference type="Pfam" id="PF04434">
    <property type="entry name" value="SWIM"/>
    <property type="match status" value="1"/>
</dbReference>
<dbReference type="Gene3D" id="3.40.50.300">
    <property type="entry name" value="P-loop containing nucleotide triphosphate hydrolases"/>
    <property type="match status" value="1"/>
</dbReference>
<dbReference type="SMART" id="SM00487">
    <property type="entry name" value="DEXDc"/>
    <property type="match status" value="1"/>
</dbReference>
<dbReference type="InterPro" id="IPR001650">
    <property type="entry name" value="Helicase_C-like"/>
</dbReference>
<dbReference type="EMBL" id="BMFV01000012">
    <property type="protein sequence ID" value="GGH81266.1"/>
    <property type="molecule type" value="Genomic_DNA"/>
</dbReference>
<keyword evidence="6" id="KW-0347">Helicase</keyword>
<keyword evidence="1" id="KW-0378">Hydrolase</keyword>
<evidence type="ECO:0000259" key="5">
    <source>
        <dbReference type="PROSITE" id="PS51194"/>
    </source>
</evidence>
<dbReference type="Pfam" id="PF00176">
    <property type="entry name" value="SNF2-rel_dom"/>
    <property type="match status" value="1"/>
</dbReference>
<dbReference type="InterPro" id="IPR000330">
    <property type="entry name" value="SNF2_N"/>
</dbReference>
<dbReference type="GO" id="GO:0005524">
    <property type="term" value="F:ATP binding"/>
    <property type="evidence" value="ECO:0007669"/>
    <property type="project" value="InterPro"/>
</dbReference>
<evidence type="ECO:0000256" key="1">
    <source>
        <dbReference type="ARBA" id="ARBA00022801"/>
    </source>
</evidence>
<dbReference type="SUPFAM" id="SSF52540">
    <property type="entry name" value="P-loop containing nucleoside triphosphate hydrolases"/>
    <property type="match status" value="2"/>
</dbReference>
<dbReference type="InterPro" id="IPR007527">
    <property type="entry name" value="Znf_SWIM"/>
</dbReference>
<dbReference type="AlphaFoldDB" id="A0A8J2ZWD5"/>